<evidence type="ECO:0000313" key="2">
    <source>
        <dbReference type="EMBL" id="KAK2194227.1"/>
    </source>
</evidence>
<protein>
    <submittedName>
        <fullName evidence="2">Uncharacterized protein</fullName>
    </submittedName>
</protein>
<feature type="region of interest" description="Disordered" evidence="1">
    <location>
        <begin position="944"/>
        <end position="985"/>
    </location>
</feature>
<feature type="region of interest" description="Disordered" evidence="1">
    <location>
        <begin position="561"/>
        <end position="626"/>
    </location>
</feature>
<organism evidence="2 3">
    <name type="scientific">Ridgeia piscesae</name>
    <name type="common">Tubeworm</name>
    <dbReference type="NCBI Taxonomy" id="27915"/>
    <lineage>
        <taxon>Eukaryota</taxon>
        <taxon>Metazoa</taxon>
        <taxon>Spiralia</taxon>
        <taxon>Lophotrochozoa</taxon>
        <taxon>Annelida</taxon>
        <taxon>Polychaeta</taxon>
        <taxon>Sedentaria</taxon>
        <taxon>Canalipalpata</taxon>
        <taxon>Sabellida</taxon>
        <taxon>Siboglinidae</taxon>
        <taxon>Ridgeia</taxon>
    </lineage>
</organism>
<sequence length="985" mass="104181">MDEVALKLITDEEFDFELACSPAAAGQEDGTMALARTSGQVLANPDNMAVFWSGRKQLELQKTLQLYVYLQIHQPMADRKRECEFRPLVNVASACYSPLHFGFRRVFFTSNIPDNALDPKNNLQPQHLAKLNAAGKGGVACATNSPISEAALLQIFTDAQNIASHIESCRLLASCHANRLGSEDRASDTFERSLDVLVSPGIPGIVDDDSFELMPGLTGAVKVDSVDVCLDDMTANDGCPSQTHDTAIADLRSRLDRIKSQSAIARSQNATLMHSGDACTVDKVGLSSDDPKIADADVEGEHLFTSAGVNQPSSASNNCVLDQCEHAPDVLLCAAITADEKERQTTEYVKCGKQLSVKNCNRLPPRQSIAGDAKTGESQSFLGRTKTQSRLSMTQKSQNTPVQNRGLARMTQPVVRSSSLRLSMGLKSQNAPGQNRGPAGLAQPGAHSSSVRLSVSNKSQNAPAENRISGQAVARGSSLRRIPSFRRSQPVKRRNDVENVDLIDSTKPESHTPSKVVLDVVSAPTNVEATTLSVTPEQRNPPAVQQGTVTKDRTRRLECVAGPDVPTTSDKVQRTNSARRSMSVHHGTRATPGSSSADTAQKSGAMSSRRSVGPAALSARPGWGGTGPVRKSVATAALPKTTAAPLKATAALSTCTTAPLKATIAPPKITGEPHKAKIAPPKITLTGVPPKSAGAPRKDIGAKATGALSTVSGVKRSAMVKQKPIGLLQKPVIKKPMTKLELVKPGSLLSRTAASKSRGSANPAGRPGQAGQGGGPLKATLPLTAAAVWQEEGETGSHPTVTKATGRPLGRGSGSSTLMLTPISQDRCIRPKRLMHAATPPPASRINSALPGTSLRRSASFLPTPTKCRSSASHSSASSSRCAPSLPRLSWDKLTSSSSLNSSVFSAECNGTPVTRVLTDLNGLDPNSSPSSLKLRRPLVQHTPVNKENIAEPKAPSVWSPVQRQRARSREEEATQCTKRGAPVC</sequence>
<accession>A0AAD9PG74</accession>
<feature type="region of interest" description="Disordered" evidence="1">
    <location>
        <begin position="791"/>
        <end position="818"/>
    </location>
</feature>
<gene>
    <name evidence="2" type="ORF">NP493_1g03026</name>
</gene>
<feature type="compositionally biased region" description="Low complexity" evidence="1">
    <location>
        <begin position="448"/>
        <end position="459"/>
    </location>
</feature>
<feature type="region of interest" description="Disordered" evidence="1">
    <location>
        <begin position="366"/>
        <end position="405"/>
    </location>
</feature>
<evidence type="ECO:0000256" key="1">
    <source>
        <dbReference type="SAM" id="MobiDB-lite"/>
    </source>
</evidence>
<feature type="compositionally biased region" description="Polar residues" evidence="1">
    <location>
        <begin position="845"/>
        <end position="863"/>
    </location>
</feature>
<evidence type="ECO:0000313" key="3">
    <source>
        <dbReference type="Proteomes" id="UP001209878"/>
    </source>
</evidence>
<reference evidence="2" key="1">
    <citation type="journal article" date="2023" name="Mol. Biol. Evol.">
        <title>Third-Generation Sequencing Reveals the Adaptive Role of the Epigenome in Three Deep-Sea Polychaetes.</title>
        <authorList>
            <person name="Perez M."/>
            <person name="Aroh O."/>
            <person name="Sun Y."/>
            <person name="Lan Y."/>
            <person name="Juniper S.K."/>
            <person name="Young C.R."/>
            <person name="Angers B."/>
            <person name="Qian P.Y."/>
        </authorList>
    </citation>
    <scope>NUCLEOTIDE SEQUENCE</scope>
    <source>
        <strain evidence="2">R07B-5</strain>
    </source>
</reference>
<proteinExistence type="predicted"/>
<dbReference type="EMBL" id="JAODUO010000001">
    <property type="protein sequence ID" value="KAK2194227.1"/>
    <property type="molecule type" value="Genomic_DNA"/>
</dbReference>
<feature type="compositionally biased region" description="Polar residues" evidence="1">
    <location>
        <begin position="591"/>
        <end position="610"/>
    </location>
</feature>
<feature type="region of interest" description="Disordered" evidence="1">
    <location>
        <begin position="426"/>
        <end position="513"/>
    </location>
</feature>
<keyword evidence="3" id="KW-1185">Reference proteome</keyword>
<comment type="caution">
    <text evidence="2">The sequence shown here is derived from an EMBL/GenBank/DDBJ whole genome shotgun (WGS) entry which is preliminary data.</text>
</comment>
<name>A0AAD9PG74_RIDPI</name>
<dbReference type="Proteomes" id="UP001209878">
    <property type="component" value="Unassembled WGS sequence"/>
</dbReference>
<feature type="region of interest" description="Disordered" evidence="1">
    <location>
        <begin position="837"/>
        <end position="884"/>
    </location>
</feature>
<feature type="compositionally biased region" description="Polar residues" evidence="1">
    <location>
        <begin position="749"/>
        <end position="760"/>
    </location>
</feature>
<feature type="compositionally biased region" description="Polar residues" evidence="1">
    <location>
        <begin position="376"/>
        <end position="403"/>
    </location>
</feature>
<dbReference type="AlphaFoldDB" id="A0AAD9PG74"/>
<feature type="compositionally biased region" description="Polar residues" evidence="1">
    <location>
        <begin position="566"/>
        <end position="580"/>
    </location>
</feature>
<feature type="compositionally biased region" description="Low complexity" evidence="1">
    <location>
        <begin position="868"/>
        <end position="884"/>
    </location>
</feature>
<feature type="region of interest" description="Disordered" evidence="1">
    <location>
        <begin position="749"/>
        <end position="779"/>
    </location>
</feature>